<keyword evidence="5 6" id="KW-0472">Membrane</keyword>
<name>D7G6L5_ECTSI</name>
<dbReference type="PROSITE" id="PS51257">
    <property type="entry name" value="PROKAR_LIPOPROTEIN"/>
    <property type="match status" value="1"/>
</dbReference>
<keyword evidence="7" id="KW-0732">Signal</keyword>
<protein>
    <submittedName>
        <fullName evidence="8">Uncharacterized protein</fullName>
    </submittedName>
</protein>
<dbReference type="AlphaFoldDB" id="D7G6L5"/>
<dbReference type="InterPro" id="IPR007248">
    <property type="entry name" value="Mpv17_PMP22"/>
</dbReference>
<accession>D7G6L5</accession>
<feature type="transmembrane region" description="Helical" evidence="6">
    <location>
        <begin position="202"/>
        <end position="226"/>
    </location>
</feature>
<reference evidence="8 9" key="1">
    <citation type="journal article" date="2010" name="Nature">
        <title>The Ectocarpus genome and the independent evolution of multicellularity in brown algae.</title>
        <authorList>
            <person name="Cock J.M."/>
            <person name="Sterck L."/>
            <person name="Rouze P."/>
            <person name="Scornet D."/>
            <person name="Allen A.E."/>
            <person name="Amoutzias G."/>
            <person name="Anthouard V."/>
            <person name="Artiguenave F."/>
            <person name="Aury J.M."/>
            <person name="Badger J.H."/>
            <person name="Beszteri B."/>
            <person name="Billiau K."/>
            <person name="Bonnet E."/>
            <person name="Bothwell J.H."/>
            <person name="Bowler C."/>
            <person name="Boyen C."/>
            <person name="Brownlee C."/>
            <person name="Carrano C.J."/>
            <person name="Charrier B."/>
            <person name="Cho G.Y."/>
            <person name="Coelho S.M."/>
            <person name="Collen J."/>
            <person name="Corre E."/>
            <person name="Da Silva C."/>
            <person name="Delage L."/>
            <person name="Delaroque N."/>
            <person name="Dittami S.M."/>
            <person name="Doulbeau S."/>
            <person name="Elias M."/>
            <person name="Farnham G."/>
            <person name="Gachon C.M."/>
            <person name="Gschloessl B."/>
            <person name="Heesch S."/>
            <person name="Jabbari K."/>
            <person name="Jubin C."/>
            <person name="Kawai H."/>
            <person name="Kimura K."/>
            <person name="Kloareg B."/>
            <person name="Kupper F.C."/>
            <person name="Lang D."/>
            <person name="Le Bail A."/>
            <person name="Leblanc C."/>
            <person name="Lerouge P."/>
            <person name="Lohr M."/>
            <person name="Lopez P.J."/>
            <person name="Martens C."/>
            <person name="Maumus F."/>
            <person name="Michel G."/>
            <person name="Miranda-Saavedra D."/>
            <person name="Morales J."/>
            <person name="Moreau H."/>
            <person name="Motomura T."/>
            <person name="Nagasato C."/>
            <person name="Napoli C.A."/>
            <person name="Nelson D.R."/>
            <person name="Nyvall-Collen P."/>
            <person name="Peters A.F."/>
            <person name="Pommier C."/>
            <person name="Potin P."/>
            <person name="Poulain J."/>
            <person name="Quesneville H."/>
            <person name="Read B."/>
            <person name="Rensing S.A."/>
            <person name="Ritter A."/>
            <person name="Rousvoal S."/>
            <person name="Samanta M."/>
            <person name="Samson G."/>
            <person name="Schroeder D.C."/>
            <person name="Segurens B."/>
            <person name="Strittmatter M."/>
            <person name="Tonon T."/>
            <person name="Tregear J.W."/>
            <person name="Valentin K."/>
            <person name="von Dassow P."/>
            <person name="Yamagishi T."/>
            <person name="Van de Peer Y."/>
            <person name="Wincker P."/>
        </authorList>
    </citation>
    <scope>NUCLEOTIDE SEQUENCE [LARGE SCALE GENOMIC DNA]</scope>
    <source>
        <strain evidence="9">Ec32 / CCAP1310/4</strain>
    </source>
</reference>
<comment type="subcellular location">
    <subcellularLocation>
        <location evidence="1">Membrane</location>
        <topology evidence="1">Multi-pass membrane protein</topology>
    </subcellularLocation>
</comment>
<evidence type="ECO:0000256" key="7">
    <source>
        <dbReference type="SAM" id="SignalP"/>
    </source>
</evidence>
<dbReference type="GO" id="GO:0005778">
    <property type="term" value="C:peroxisomal membrane"/>
    <property type="evidence" value="ECO:0007669"/>
    <property type="project" value="TreeGrafter"/>
</dbReference>
<dbReference type="OrthoDB" id="430207at2759"/>
<feature type="transmembrane region" description="Helical" evidence="6">
    <location>
        <begin position="275"/>
        <end position="293"/>
    </location>
</feature>
<dbReference type="eggNOG" id="KOG1944">
    <property type="taxonomic scope" value="Eukaryota"/>
</dbReference>
<evidence type="ECO:0000256" key="6">
    <source>
        <dbReference type="RuleBase" id="RU363053"/>
    </source>
</evidence>
<proteinExistence type="inferred from homology"/>
<feature type="transmembrane region" description="Helical" evidence="6">
    <location>
        <begin position="246"/>
        <end position="268"/>
    </location>
</feature>
<evidence type="ECO:0000313" key="8">
    <source>
        <dbReference type="EMBL" id="CBJ33954.1"/>
    </source>
</evidence>
<comment type="similarity">
    <text evidence="2 6">Belongs to the peroxisomal membrane protein PXMP2/4 family.</text>
</comment>
<dbReference type="InParanoid" id="D7G6L5"/>
<keyword evidence="3 6" id="KW-0812">Transmembrane</keyword>
<evidence type="ECO:0000256" key="5">
    <source>
        <dbReference type="ARBA" id="ARBA00023136"/>
    </source>
</evidence>
<feature type="signal peptide" evidence="7">
    <location>
        <begin position="1"/>
        <end position="22"/>
    </location>
</feature>
<dbReference type="Pfam" id="PF04117">
    <property type="entry name" value="Mpv17_PMP22"/>
    <property type="match status" value="1"/>
</dbReference>
<feature type="chain" id="PRO_5003095855" evidence="7">
    <location>
        <begin position="23"/>
        <end position="294"/>
    </location>
</feature>
<evidence type="ECO:0000256" key="1">
    <source>
        <dbReference type="ARBA" id="ARBA00004141"/>
    </source>
</evidence>
<dbReference type="Proteomes" id="UP000002630">
    <property type="component" value="Unassembled WGS sequence"/>
</dbReference>
<evidence type="ECO:0000256" key="2">
    <source>
        <dbReference type="ARBA" id="ARBA00006824"/>
    </source>
</evidence>
<evidence type="ECO:0000256" key="3">
    <source>
        <dbReference type="ARBA" id="ARBA00022692"/>
    </source>
</evidence>
<evidence type="ECO:0000313" key="9">
    <source>
        <dbReference type="Proteomes" id="UP000002630"/>
    </source>
</evidence>
<dbReference type="EMBL" id="FN649760">
    <property type="protein sequence ID" value="CBJ33954.1"/>
    <property type="molecule type" value="Genomic_DNA"/>
</dbReference>
<sequence>MVNSRQLLSLALALCSCHASSAFAGVVTTRGGGVPSPAATPPRAIDGVEQQLGVVRRARGGVLLRRRGVAVPAPDNGGLVVESGNKNGGDGLLASYLRALDTKPIITKVVTSGVICGIGDIMAQALAFKTAATESFTLGSFLAALEFKRLAIYGVLGALWIAPVVHYWFDALEAATKDKKAVAGAPAPSFAMRMFKALKMVTLDQTIGAPLINAGFMFLFTFATALTSGAGGIESGKKAGTMVKNGIWSTMLVCWKLWPIANMINFAFVPAKLRVLFLNFVGLGWNIYLSAAVN</sequence>
<organism evidence="8 9">
    <name type="scientific">Ectocarpus siliculosus</name>
    <name type="common">Brown alga</name>
    <name type="synonym">Conferva siliculosa</name>
    <dbReference type="NCBI Taxonomy" id="2880"/>
    <lineage>
        <taxon>Eukaryota</taxon>
        <taxon>Sar</taxon>
        <taxon>Stramenopiles</taxon>
        <taxon>Ochrophyta</taxon>
        <taxon>PX clade</taxon>
        <taxon>Phaeophyceae</taxon>
        <taxon>Ectocarpales</taxon>
        <taxon>Ectocarpaceae</taxon>
        <taxon>Ectocarpus</taxon>
    </lineage>
</organism>
<keyword evidence="4 6" id="KW-1133">Transmembrane helix</keyword>
<keyword evidence="9" id="KW-1185">Reference proteome</keyword>
<feature type="transmembrane region" description="Helical" evidence="6">
    <location>
        <begin position="150"/>
        <end position="169"/>
    </location>
</feature>
<dbReference type="STRING" id="2880.D7G6L5"/>
<dbReference type="PANTHER" id="PTHR11266">
    <property type="entry name" value="PEROXISOMAL MEMBRANE PROTEIN 2, PXMP2 MPV17"/>
    <property type="match status" value="1"/>
</dbReference>
<gene>
    <name evidence="8" type="ORF">Esi_0753_0002</name>
</gene>
<evidence type="ECO:0000256" key="4">
    <source>
        <dbReference type="ARBA" id="ARBA00022989"/>
    </source>
</evidence>
<dbReference type="PANTHER" id="PTHR11266:SF80">
    <property type="entry name" value="PEROXISOMAL MEMBRANE PROTEIN 2"/>
    <property type="match status" value="1"/>
</dbReference>